<accession>A0A1L5PQ06</accession>
<organism evidence="1 2">
    <name type="scientific">Pseudomonas putida</name>
    <name type="common">Arthrobacter siderocapsulatus</name>
    <dbReference type="NCBI Taxonomy" id="303"/>
    <lineage>
        <taxon>Bacteria</taxon>
        <taxon>Pseudomonadati</taxon>
        <taxon>Pseudomonadota</taxon>
        <taxon>Gammaproteobacteria</taxon>
        <taxon>Pseudomonadales</taxon>
        <taxon>Pseudomonadaceae</taxon>
        <taxon>Pseudomonas</taxon>
    </lineage>
</organism>
<name>A0A1L5PQ06_PSEPU</name>
<evidence type="ECO:0000313" key="1">
    <source>
        <dbReference type="EMBL" id="APO82262.1"/>
    </source>
</evidence>
<dbReference type="AlphaFoldDB" id="A0A1L5PQ06"/>
<dbReference type="EMBL" id="CP018743">
    <property type="protein sequence ID" value="APO82262.1"/>
    <property type="molecule type" value="Genomic_DNA"/>
</dbReference>
<reference evidence="1 2" key="1">
    <citation type="submission" date="2016-12" db="EMBL/GenBank/DDBJ databases">
        <title>Draft Genome Sequence of Mercury Resistant Pseudomonas DRA525.</title>
        <authorList>
            <person name="Drace K.M."/>
        </authorList>
    </citation>
    <scope>NUCLEOTIDE SEQUENCE [LARGE SCALE GENOMIC DNA]</scope>
    <source>
        <strain evidence="1 2">DRA525</strain>
    </source>
</reference>
<protein>
    <submittedName>
        <fullName evidence="1">Diguanylate cyclase</fullName>
    </submittedName>
</protein>
<sequence>MGAGMPANTGKAGASHRVVYFAGSPAPTGTARASSWC</sequence>
<gene>
    <name evidence="1" type="ORF">BL240_12695</name>
</gene>
<dbReference type="Proteomes" id="UP000185146">
    <property type="component" value="Chromosome"/>
</dbReference>
<proteinExistence type="predicted"/>
<evidence type="ECO:0000313" key="2">
    <source>
        <dbReference type="Proteomes" id="UP000185146"/>
    </source>
</evidence>